<protein>
    <submittedName>
        <fullName evidence="2">Signal recognition particle 43 kDa protein</fullName>
    </submittedName>
</protein>
<accession>A0ABD1QLF6</accession>
<proteinExistence type="predicted"/>
<organism evidence="2 3">
    <name type="scientific">Forsythia ovata</name>
    <dbReference type="NCBI Taxonomy" id="205694"/>
    <lineage>
        <taxon>Eukaryota</taxon>
        <taxon>Viridiplantae</taxon>
        <taxon>Streptophyta</taxon>
        <taxon>Embryophyta</taxon>
        <taxon>Tracheophyta</taxon>
        <taxon>Spermatophyta</taxon>
        <taxon>Magnoliopsida</taxon>
        <taxon>eudicotyledons</taxon>
        <taxon>Gunneridae</taxon>
        <taxon>Pentapetalae</taxon>
        <taxon>asterids</taxon>
        <taxon>lamiids</taxon>
        <taxon>Lamiales</taxon>
        <taxon>Oleaceae</taxon>
        <taxon>Forsythieae</taxon>
        <taxon>Forsythia</taxon>
    </lineage>
</organism>
<dbReference type="Gene3D" id="1.25.40.20">
    <property type="entry name" value="Ankyrin repeat-containing domain"/>
    <property type="match status" value="1"/>
</dbReference>
<dbReference type="EMBL" id="JBFOLJ010000014">
    <property type="protein sequence ID" value="KAL2476953.1"/>
    <property type="molecule type" value="Genomic_DNA"/>
</dbReference>
<evidence type="ECO:0000313" key="2">
    <source>
        <dbReference type="EMBL" id="KAL2476953.1"/>
    </source>
</evidence>
<evidence type="ECO:0000256" key="1">
    <source>
        <dbReference type="PROSITE-ProRule" id="PRU00023"/>
    </source>
</evidence>
<evidence type="ECO:0000313" key="3">
    <source>
        <dbReference type="Proteomes" id="UP001604277"/>
    </source>
</evidence>
<dbReference type="PROSITE" id="PS50088">
    <property type="entry name" value="ANK_REPEAT"/>
    <property type="match status" value="1"/>
</dbReference>
<feature type="repeat" description="ANK" evidence="1">
    <location>
        <begin position="39"/>
        <end position="71"/>
    </location>
</feature>
<dbReference type="InterPro" id="IPR002110">
    <property type="entry name" value="Ankyrin_rpt"/>
</dbReference>
<reference evidence="3" key="1">
    <citation type="submission" date="2024-07" db="EMBL/GenBank/DDBJ databases">
        <title>Two chromosome-level genome assemblies of Korean endemic species Abeliophyllum distichum and Forsythia ovata (Oleaceae).</title>
        <authorList>
            <person name="Jang H."/>
        </authorList>
    </citation>
    <scope>NUCLEOTIDE SEQUENCE [LARGE SCALE GENOMIC DNA]</scope>
</reference>
<name>A0ABD1QLF6_9LAMI</name>
<dbReference type="SUPFAM" id="SSF48403">
    <property type="entry name" value="Ankyrin repeat"/>
    <property type="match status" value="1"/>
</dbReference>
<dbReference type="AlphaFoldDB" id="A0ABD1QLF6"/>
<gene>
    <name evidence="2" type="ORF">Fot_45967</name>
</gene>
<dbReference type="InterPro" id="IPR036770">
    <property type="entry name" value="Ankyrin_rpt-contain_sf"/>
</dbReference>
<sequence>MIAEYKALWWNVFKKAEETALQEVIKSSDGRDIDVVDQDGQTALLFVSRLCSEQCIKLLAEEGVNVNHRDNNGKLMALHMADDYVRPEVAKVLLDFGLNLL</sequence>
<keyword evidence="1" id="KW-0040">ANK repeat</keyword>
<dbReference type="Pfam" id="PF12796">
    <property type="entry name" value="Ank_2"/>
    <property type="match status" value="1"/>
</dbReference>
<comment type="caution">
    <text evidence="2">The sequence shown here is derived from an EMBL/GenBank/DDBJ whole genome shotgun (WGS) entry which is preliminary data.</text>
</comment>
<dbReference type="Proteomes" id="UP001604277">
    <property type="component" value="Unassembled WGS sequence"/>
</dbReference>
<keyword evidence="3" id="KW-1185">Reference proteome</keyword>